<reference evidence="2" key="1">
    <citation type="submission" date="2014-11" db="EMBL/GenBank/DDBJ databases">
        <authorList>
            <person name="Amaro Gonzalez C."/>
        </authorList>
    </citation>
    <scope>NUCLEOTIDE SEQUENCE</scope>
</reference>
<protein>
    <submittedName>
        <fullName evidence="2">Uncharacterized protein</fullName>
    </submittedName>
</protein>
<evidence type="ECO:0000256" key="1">
    <source>
        <dbReference type="SAM" id="Phobius"/>
    </source>
</evidence>
<organism evidence="2">
    <name type="scientific">Anguilla anguilla</name>
    <name type="common">European freshwater eel</name>
    <name type="synonym">Muraena anguilla</name>
    <dbReference type="NCBI Taxonomy" id="7936"/>
    <lineage>
        <taxon>Eukaryota</taxon>
        <taxon>Metazoa</taxon>
        <taxon>Chordata</taxon>
        <taxon>Craniata</taxon>
        <taxon>Vertebrata</taxon>
        <taxon>Euteleostomi</taxon>
        <taxon>Actinopterygii</taxon>
        <taxon>Neopterygii</taxon>
        <taxon>Teleostei</taxon>
        <taxon>Anguilliformes</taxon>
        <taxon>Anguillidae</taxon>
        <taxon>Anguilla</taxon>
    </lineage>
</organism>
<keyword evidence="1" id="KW-0472">Membrane</keyword>
<name>A0A0E9PKF6_ANGAN</name>
<keyword evidence="1" id="KW-0812">Transmembrane</keyword>
<keyword evidence="1" id="KW-1133">Transmembrane helix</keyword>
<accession>A0A0E9PKF6</accession>
<proteinExistence type="predicted"/>
<sequence length="48" mass="5568">MVLYLGSLESYIACNSVSVHIVIFICKMHYLFVSIRNYENTSTLYSIM</sequence>
<dbReference type="EMBL" id="GBXM01103441">
    <property type="protein sequence ID" value="JAH05136.1"/>
    <property type="molecule type" value="Transcribed_RNA"/>
</dbReference>
<feature type="transmembrane region" description="Helical" evidence="1">
    <location>
        <begin position="12"/>
        <end position="32"/>
    </location>
</feature>
<dbReference type="AlphaFoldDB" id="A0A0E9PKF6"/>
<evidence type="ECO:0000313" key="2">
    <source>
        <dbReference type="EMBL" id="JAH05136.1"/>
    </source>
</evidence>
<reference evidence="2" key="2">
    <citation type="journal article" date="2015" name="Fish Shellfish Immunol.">
        <title>Early steps in the European eel (Anguilla anguilla)-Vibrio vulnificus interaction in the gills: Role of the RtxA13 toxin.</title>
        <authorList>
            <person name="Callol A."/>
            <person name="Pajuelo D."/>
            <person name="Ebbesson L."/>
            <person name="Teles M."/>
            <person name="MacKenzie S."/>
            <person name="Amaro C."/>
        </authorList>
    </citation>
    <scope>NUCLEOTIDE SEQUENCE</scope>
</reference>